<proteinExistence type="predicted"/>
<dbReference type="Proteomes" id="UP000011770">
    <property type="component" value="Unassembled WGS sequence"/>
</dbReference>
<protein>
    <submittedName>
        <fullName evidence="1">Uncharacterized protein</fullName>
    </submittedName>
</protein>
<evidence type="ECO:0000313" key="2">
    <source>
        <dbReference type="Proteomes" id="UP000011770"/>
    </source>
</evidence>
<organism evidence="1 2">
    <name type="scientific">Leptospira weilii serovar Topaz str. LT2116</name>
    <dbReference type="NCBI Taxonomy" id="1088540"/>
    <lineage>
        <taxon>Bacteria</taxon>
        <taxon>Pseudomonadati</taxon>
        <taxon>Spirochaetota</taxon>
        <taxon>Spirochaetia</taxon>
        <taxon>Leptospirales</taxon>
        <taxon>Leptospiraceae</taxon>
        <taxon>Leptospira</taxon>
    </lineage>
</organism>
<comment type="caution">
    <text evidence="1">The sequence shown here is derived from an EMBL/GenBank/DDBJ whole genome shotgun (WGS) entry which is preliminary data.</text>
</comment>
<accession>M3G2L0</accession>
<dbReference type="AlphaFoldDB" id="M3G2L0"/>
<name>M3G2L0_9LEPT</name>
<gene>
    <name evidence="1" type="ORF">LEP1GSC188_2466</name>
</gene>
<dbReference type="EMBL" id="AHOR02000061">
    <property type="protein sequence ID" value="EMF80164.1"/>
    <property type="molecule type" value="Genomic_DNA"/>
</dbReference>
<sequence>MKRINIRVNSASRTLFETFVMARQYMSRCYLLSSLEYKDWAPS</sequence>
<evidence type="ECO:0000313" key="1">
    <source>
        <dbReference type="EMBL" id="EMF80164.1"/>
    </source>
</evidence>
<reference evidence="1 2" key="1">
    <citation type="submission" date="2013-01" db="EMBL/GenBank/DDBJ databases">
        <authorList>
            <person name="Harkins D.M."/>
            <person name="Durkin A.S."/>
            <person name="Brinkac L.M."/>
            <person name="Haft D.H."/>
            <person name="Selengut J.D."/>
            <person name="Sanka R."/>
            <person name="DePew J."/>
            <person name="Purushe J."/>
            <person name="Tulsiani S.M."/>
            <person name="Graham G.C."/>
            <person name="Burns M.-A."/>
            <person name="Dohnt M.F."/>
            <person name="Smythe L.D."/>
            <person name="McKay D.B."/>
            <person name="Craig S.B."/>
            <person name="Vinetz J.M."/>
            <person name="Sutton G.G."/>
            <person name="Nierman W.C."/>
            <person name="Fouts D.E."/>
        </authorList>
    </citation>
    <scope>NUCLEOTIDE SEQUENCE [LARGE SCALE GENOMIC DNA]</scope>
    <source>
        <strain evidence="1 2">LT2116</strain>
    </source>
</reference>